<feature type="transmembrane region" description="Helical" evidence="1">
    <location>
        <begin position="142"/>
        <end position="163"/>
    </location>
</feature>
<keyword evidence="1" id="KW-0812">Transmembrane</keyword>
<organism evidence="2 3">
    <name type="scientific">Enterovibrio gelatinilyticus</name>
    <dbReference type="NCBI Taxonomy" id="2899819"/>
    <lineage>
        <taxon>Bacteria</taxon>
        <taxon>Pseudomonadati</taxon>
        <taxon>Pseudomonadota</taxon>
        <taxon>Gammaproteobacteria</taxon>
        <taxon>Vibrionales</taxon>
        <taxon>Vibrionaceae</taxon>
        <taxon>Enterovibrio</taxon>
    </lineage>
</organism>
<gene>
    <name evidence="2" type="ORF">LRP50_04485</name>
</gene>
<proteinExistence type="predicted"/>
<evidence type="ECO:0000313" key="3">
    <source>
        <dbReference type="Proteomes" id="UP001149400"/>
    </source>
</evidence>
<comment type="caution">
    <text evidence="2">The sequence shown here is derived from an EMBL/GenBank/DDBJ whole genome shotgun (WGS) entry which is preliminary data.</text>
</comment>
<feature type="transmembrane region" description="Helical" evidence="1">
    <location>
        <begin position="368"/>
        <end position="385"/>
    </location>
</feature>
<reference evidence="2" key="1">
    <citation type="submission" date="2021-12" db="EMBL/GenBank/DDBJ databases">
        <title>Enterovibrio ZSDZ35 sp. nov. and Enterovibrio ZSDZ42 sp. nov., isolated from coastal seawater in Qingdao.</title>
        <authorList>
            <person name="Zhang P."/>
        </authorList>
    </citation>
    <scope>NUCLEOTIDE SEQUENCE</scope>
    <source>
        <strain evidence="2">ZSDZ42</strain>
    </source>
</reference>
<keyword evidence="1" id="KW-0472">Membrane</keyword>
<feature type="transmembrane region" description="Helical" evidence="1">
    <location>
        <begin position="427"/>
        <end position="445"/>
    </location>
</feature>
<feature type="transmembrane region" description="Helical" evidence="1">
    <location>
        <begin position="175"/>
        <end position="191"/>
    </location>
</feature>
<evidence type="ECO:0000256" key="1">
    <source>
        <dbReference type="SAM" id="Phobius"/>
    </source>
</evidence>
<keyword evidence="3" id="KW-1185">Reference proteome</keyword>
<feature type="transmembrane region" description="Helical" evidence="1">
    <location>
        <begin position="229"/>
        <end position="246"/>
    </location>
</feature>
<feature type="transmembrane region" description="Helical" evidence="1">
    <location>
        <begin position="76"/>
        <end position="96"/>
    </location>
</feature>
<dbReference type="RefSeq" id="WP_274163299.1">
    <property type="nucleotide sequence ID" value="NZ_JAJUBC010000004.1"/>
</dbReference>
<accession>A0ABT5QWI6</accession>
<feature type="transmembrane region" description="Helical" evidence="1">
    <location>
        <begin position="7"/>
        <end position="24"/>
    </location>
</feature>
<evidence type="ECO:0008006" key="4">
    <source>
        <dbReference type="Google" id="ProtNLM"/>
    </source>
</evidence>
<sequence>MKLKNVVPLLLVEIYLLFTVYLAVDGPVNWNFGNETELLIFIFLYHCAFIAGYIWNLKREKVRPIDSHARVDYSLLAGKYYWLIVFFALIGSVIFFKNITMSDSLIPTGFVESIRLGIWDPAQSRNLYAEKLLSGEYKGNKYLTALTIFFGIFKYCLLPIIIFRWTSLSFKERTAGILVALIPLLAGTAMSLSSINFSYFFTISVCLFVIFMSDEKEDGGLKGLMKRKGVILSLVFMFAFSFWQFYAVKSGANLYAVVVKEETPANFDYLAANNVTFEREVGEYKGVAYDFYEKIAVYISQGYKGMSISLDEPFDSTYGVGHSVFLQRVFEDYLGFDVRERTYQRKITDRWDENVYWHSAYSYFANDVSFYGVTFVMLALGFYFSKVVNAALFKGNFVAKLLLPLFALMFLYLPANNQVFGFLENMMSFWVLTLMLLLFSGRYAARICNKFVLG</sequence>
<feature type="transmembrane region" description="Helical" evidence="1">
    <location>
        <begin position="36"/>
        <end position="55"/>
    </location>
</feature>
<name>A0ABT5QWI6_9GAMM</name>
<feature type="transmembrane region" description="Helical" evidence="1">
    <location>
        <begin position="197"/>
        <end position="213"/>
    </location>
</feature>
<evidence type="ECO:0000313" key="2">
    <source>
        <dbReference type="EMBL" id="MDD1792382.1"/>
    </source>
</evidence>
<dbReference type="EMBL" id="JAJUBC010000004">
    <property type="protein sequence ID" value="MDD1792382.1"/>
    <property type="molecule type" value="Genomic_DNA"/>
</dbReference>
<feature type="transmembrane region" description="Helical" evidence="1">
    <location>
        <begin position="397"/>
        <end position="415"/>
    </location>
</feature>
<dbReference type="Proteomes" id="UP001149400">
    <property type="component" value="Unassembled WGS sequence"/>
</dbReference>
<protein>
    <recommendedName>
        <fullName evidence="4">Oligosaccharide repeat unit polymerase</fullName>
    </recommendedName>
</protein>
<keyword evidence="1" id="KW-1133">Transmembrane helix</keyword>